<reference evidence="8" key="1">
    <citation type="submission" date="2025-08" db="UniProtKB">
        <authorList>
            <consortium name="RefSeq"/>
        </authorList>
    </citation>
    <scope>IDENTIFICATION</scope>
</reference>
<dbReference type="InterPro" id="IPR002129">
    <property type="entry name" value="PyrdxlP-dep_de-COase"/>
</dbReference>
<dbReference type="Gene3D" id="3.90.1150.170">
    <property type="match status" value="1"/>
</dbReference>
<dbReference type="Gene3D" id="3.40.640.10">
    <property type="entry name" value="Type I PLP-dependent aspartate aminotransferase-like (Major domain)"/>
    <property type="match status" value="1"/>
</dbReference>
<dbReference type="Pfam" id="PF00282">
    <property type="entry name" value="Pyridoxal_deC"/>
    <property type="match status" value="1"/>
</dbReference>
<organism evidence="7 8">
    <name type="scientific">Priapulus caudatus</name>
    <name type="common">Priapulid worm</name>
    <dbReference type="NCBI Taxonomy" id="37621"/>
    <lineage>
        <taxon>Eukaryota</taxon>
        <taxon>Metazoa</taxon>
        <taxon>Ecdysozoa</taxon>
        <taxon>Scalidophora</taxon>
        <taxon>Priapulida</taxon>
        <taxon>Priapulimorpha</taxon>
        <taxon>Priapulimorphida</taxon>
        <taxon>Priapulidae</taxon>
        <taxon>Priapulus</taxon>
    </lineage>
</organism>
<name>A0ABM1F963_PRICU</name>
<evidence type="ECO:0000256" key="5">
    <source>
        <dbReference type="ARBA" id="ARBA00023239"/>
    </source>
</evidence>
<evidence type="ECO:0000256" key="2">
    <source>
        <dbReference type="ARBA" id="ARBA00009533"/>
    </source>
</evidence>
<dbReference type="InterPro" id="IPR015424">
    <property type="entry name" value="PyrdxlP-dep_Trfase"/>
</dbReference>
<dbReference type="PANTHER" id="PTHR45677:SF8">
    <property type="entry name" value="CYSTEINE SULFINIC ACID DECARBOXYLASE"/>
    <property type="match status" value="1"/>
</dbReference>
<proteinExistence type="inferred from homology"/>
<dbReference type="InterPro" id="IPR015421">
    <property type="entry name" value="PyrdxlP-dep_Trfase_major"/>
</dbReference>
<keyword evidence="7" id="KW-1185">Reference proteome</keyword>
<dbReference type="SUPFAM" id="SSF53383">
    <property type="entry name" value="PLP-dependent transferases"/>
    <property type="match status" value="1"/>
</dbReference>
<evidence type="ECO:0000313" key="8">
    <source>
        <dbReference type="RefSeq" id="XP_014680984.1"/>
    </source>
</evidence>
<gene>
    <name evidence="8" type="primary">LOC106820898</name>
</gene>
<accession>A0ABM1F963</accession>
<evidence type="ECO:0000256" key="1">
    <source>
        <dbReference type="ARBA" id="ARBA00001933"/>
    </source>
</evidence>
<dbReference type="RefSeq" id="XP_014680984.1">
    <property type="nucleotide sequence ID" value="XM_014825498.1"/>
</dbReference>
<keyword evidence="3" id="KW-0210">Decarboxylase</keyword>
<sequence length="354" mass="39114">MYARLMHKLSTVIYYHADLNIGEKPATEEQLEQACQDTIRYSVKTGHPRFFNQLFGGLDQYALAGTWITEALNTSQYTFEVAPVFTMTEHVVIQKMLGLIGFPEGDGIFCPGGSISNMYGLHLARFKKFPNVKTMGMQGLPQMLVYTSDQGHYSLMKGASLLGLGTNNVIKMATDDVGRMLPAALDQAITEAKTRGSCPLMVSATCGTTVLGSYDNLMSIADVCEKHQVWMHVDGCWGGAALLSRRHRGLLEGIERADSVAWNPHKMFGAPLQCSALLLKEKGLLHHCNCAGATYLFQQDKFYDVSYDTGDKSVQCGRKVDVFKLWLYWKAKGDRGAEQLIDNAYSNAAYLASS</sequence>
<keyword evidence="5 6" id="KW-0456">Lyase</keyword>
<keyword evidence="4 6" id="KW-0663">Pyridoxal phosphate</keyword>
<evidence type="ECO:0000256" key="4">
    <source>
        <dbReference type="ARBA" id="ARBA00022898"/>
    </source>
</evidence>
<dbReference type="InterPro" id="IPR021115">
    <property type="entry name" value="Pyridoxal-P_BS"/>
</dbReference>
<comment type="cofactor">
    <cofactor evidence="1 6">
        <name>pyridoxal 5'-phosphate</name>
        <dbReference type="ChEBI" id="CHEBI:597326"/>
    </cofactor>
</comment>
<evidence type="ECO:0000256" key="3">
    <source>
        <dbReference type="ARBA" id="ARBA00022793"/>
    </source>
</evidence>
<dbReference type="PROSITE" id="PS00392">
    <property type="entry name" value="DDC_GAD_HDC_YDC"/>
    <property type="match status" value="1"/>
</dbReference>
<evidence type="ECO:0000256" key="6">
    <source>
        <dbReference type="RuleBase" id="RU000382"/>
    </source>
</evidence>
<dbReference type="Proteomes" id="UP000695022">
    <property type="component" value="Unplaced"/>
</dbReference>
<protein>
    <submittedName>
        <fullName evidence="8">Cysteine sulfinic acid decarboxylase-like</fullName>
    </submittedName>
</protein>
<dbReference type="GeneID" id="106820898"/>
<comment type="similarity">
    <text evidence="2 6">Belongs to the group II decarboxylase family.</text>
</comment>
<evidence type="ECO:0000313" key="7">
    <source>
        <dbReference type="Proteomes" id="UP000695022"/>
    </source>
</evidence>
<dbReference type="PANTHER" id="PTHR45677">
    <property type="entry name" value="GLUTAMATE DECARBOXYLASE-RELATED"/>
    <property type="match status" value="1"/>
</dbReference>